<proteinExistence type="inferred from homology"/>
<dbReference type="EMBL" id="MBFS01003433">
    <property type="protein sequence ID" value="PVU86692.1"/>
    <property type="molecule type" value="Genomic_DNA"/>
</dbReference>
<comment type="similarity">
    <text evidence="2">Belongs to the GTF2H2 family.</text>
</comment>
<dbReference type="Proteomes" id="UP000245609">
    <property type="component" value="Unassembled WGS sequence"/>
</dbReference>
<dbReference type="InterPro" id="IPR002035">
    <property type="entry name" value="VWF_A"/>
</dbReference>
<dbReference type="PROSITE" id="PS50234">
    <property type="entry name" value="VWFA"/>
    <property type="match status" value="1"/>
</dbReference>
<reference evidence="12 13" key="1">
    <citation type="journal article" date="2018" name="MBio">
        <title>Comparative Genomics Reveals the Core Gene Toolbox for the Fungus-Insect Symbiosis.</title>
        <authorList>
            <person name="Wang Y."/>
            <person name="Stata M."/>
            <person name="Wang W."/>
            <person name="Stajich J.E."/>
            <person name="White M.M."/>
            <person name="Moncalvo J.M."/>
        </authorList>
    </citation>
    <scope>NUCLEOTIDE SEQUENCE [LARGE SCALE GENOMIC DNA]</scope>
    <source>
        <strain evidence="12 13">SC-DP-2</strain>
    </source>
</reference>
<dbReference type="FunFam" id="3.40.50.410:FF:000015">
    <property type="entry name" value="General transcription factor IIH subunit 2"/>
    <property type="match status" value="1"/>
</dbReference>
<sequence>MDYTDNPLKDQQAGYTWEEEYKRSWDTLQEDETGKLQSADSSLHKKLLLKRKNKDAPAIQRGLLRYCFIIFDCSANTSERDLRPSRIELTIQTLEAFVLEFFEQNPLSQLGLIMMRDGLAEKITDLTSNPMDLIRSLRDKKNRDSSGCMSLQNALAIAINTLRQVPEHGSREVFGIIGSLTSNDPDDITSTIADLNSENVRVSIVQMAAEVYLFKKVSLDTGGTFSVCLNEIHFRELVMAFIHPPPTLTINSDSSLVQMGFSIRIHDKVPTFCSW</sequence>
<evidence type="ECO:0000313" key="13">
    <source>
        <dbReference type="Proteomes" id="UP000245609"/>
    </source>
</evidence>
<protein>
    <recommendedName>
        <fullName evidence="11">VWFA domain-containing protein</fullName>
    </recommendedName>
</protein>
<dbReference type="Pfam" id="PF04056">
    <property type="entry name" value="Ssl1"/>
    <property type="match status" value="1"/>
</dbReference>
<dbReference type="OrthoDB" id="284275at2759"/>
<keyword evidence="3" id="KW-0479">Metal-binding</keyword>
<dbReference type="GO" id="GO:0006289">
    <property type="term" value="P:nucleotide-excision repair"/>
    <property type="evidence" value="ECO:0007669"/>
    <property type="project" value="TreeGrafter"/>
</dbReference>
<name>A0A2T9Y2X2_9FUNG</name>
<dbReference type="PANTHER" id="PTHR12695:SF2">
    <property type="entry name" value="GENERAL TRANSCRIPTION FACTOR IIH SUBUNIT 2-RELATED"/>
    <property type="match status" value="1"/>
</dbReference>
<feature type="domain" description="VWFA" evidence="11">
    <location>
        <begin position="66"/>
        <end position="205"/>
    </location>
</feature>
<keyword evidence="7" id="KW-0805">Transcription regulation</keyword>
<gene>
    <name evidence="12" type="ORF">BB560_006624</name>
</gene>
<dbReference type="GO" id="GO:0005675">
    <property type="term" value="C:transcription factor TFIIH holo complex"/>
    <property type="evidence" value="ECO:0007669"/>
    <property type="project" value="TreeGrafter"/>
</dbReference>
<dbReference type="InterPro" id="IPR007198">
    <property type="entry name" value="Ssl1-like"/>
</dbReference>
<dbReference type="InterPro" id="IPR036465">
    <property type="entry name" value="vWFA_dom_sf"/>
</dbReference>
<keyword evidence="4" id="KW-0227">DNA damage</keyword>
<evidence type="ECO:0000256" key="1">
    <source>
        <dbReference type="ARBA" id="ARBA00004123"/>
    </source>
</evidence>
<evidence type="ECO:0000256" key="10">
    <source>
        <dbReference type="ARBA" id="ARBA00023242"/>
    </source>
</evidence>
<evidence type="ECO:0000256" key="5">
    <source>
        <dbReference type="ARBA" id="ARBA00022771"/>
    </source>
</evidence>
<evidence type="ECO:0000256" key="2">
    <source>
        <dbReference type="ARBA" id="ARBA00006092"/>
    </source>
</evidence>
<dbReference type="AlphaFoldDB" id="A0A2T9Y2X2"/>
<evidence type="ECO:0000259" key="11">
    <source>
        <dbReference type="PROSITE" id="PS50234"/>
    </source>
</evidence>
<keyword evidence="9" id="KW-0234">DNA repair</keyword>
<keyword evidence="5" id="KW-0863">Zinc-finger</keyword>
<keyword evidence="10" id="KW-0539">Nucleus</keyword>
<accession>A0A2T9Y2X2</accession>
<dbReference type="SUPFAM" id="SSF53300">
    <property type="entry name" value="vWA-like"/>
    <property type="match status" value="1"/>
</dbReference>
<keyword evidence="13" id="KW-1185">Reference proteome</keyword>
<dbReference type="PANTHER" id="PTHR12695">
    <property type="entry name" value="GENERAL TRANSCRIPTION FACTOR IIH SUBUNIT 2"/>
    <property type="match status" value="1"/>
</dbReference>
<keyword evidence="8" id="KW-0804">Transcription</keyword>
<dbReference type="Gene3D" id="3.40.50.410">
    <property type="entry name" value="von Willebrand factor, type A domain"/>
    <property type="match status" value="1"/>
</dbReference>
<evidence type="ECO:0000256" key="4">
    <source>
        <dbReference type="ARBA" id="ARBA00022763"/>
    </source>
</evidence>
<dbReference type="STRING" id="133381.A0A2T9Y2X2"/>
<dbReference type="GO" id="GO:0006357">
    <property type="term" value="P:regulation of transcription by RNA polymerase II"/>
    <property type="evidence" value="ECO:0007669"/>
    <property type="project" value="TreeGrafter"/>
</dbReference>
<keyword evidence="6" id="KW-0862">Zinc</keyword>
<organism evidence="12 13">
    <name type="scientific">Smittium megazygosporum</name>
    <dbReference type="NCBI Taxonomy" id="133381"/>
    <lineage>
        <taxon>Eukaryota</taxon>
        <taxon>Fungi</taxon>
        <taxon>Fungi incertae sedis</taxon>
        <taxon>Zoopagomycota</taxon>
        <taxon>Kickxellomycotina</taxon>
        <taxon>Harpellomycetes</taxon>
        <taxon>Harpellales</taxon>
        <taxon>Legeriomycetaceae</taxon>
        <taxon>Smittium</taxon>
    </lineage>
</organism>
<evidence type="ECO:0000256" key="6">
    <source>
        <dbReference type="ARBA" id="ARBA00022833"/>
    </source>
</evidence>
<evidence type="ECO:0000256" key="9">
    <source>
        <dbReference type="ARBA" id="ARBA00023204"/>
    </source>
</evidence>
<comment type="caution">
    <text evidence="12">The sequence shown here is derived from an EMBL/GenBank/DDBJ whole genome shotgun (WGS) entry which is preliminary data.</text>
</comment>
<evidence type="ECO:0000313" key="12">
    <source>
        <dbReference type="EMBL" id="PVU86692.1"/>
    </source>
</evidence>
<evidence type="ECO:0000256" key="7">
    <source>
        <dbReference type="ARBA" id="ARBA00023015"/>
    </source>
</evidence>
<evidence type="ECO:0000256" key="8">
    <source>
        <dbReference type="ARBA" id="ARBA00023163"/>
    </source>
</evidence>
<comment type="subcellular location">
    <subcellularLocation>
        <location evidence="1">Nucleus</location>
    </subcellularLocation>
</comment>
<evidence type="ECO:0000256" key="3">
    <source>
        <dbReference type="ARBA" id="ARBA00022723"/>
    </source>
</evidence>
<dbReference type="GO" id="GO:0008270">
    <property type="term" value="F:zinc ion binding"/>
    <property type="evidence" value="ECO:0007669"/>
    <property type="project" value="UniProtKB-KW"/>
</dbReference>